<dbReference type="PANTHER" id="PTHR35564:SF4">
    <property type="entry name" value="CYTOPLASMIC PROTEIN"/>
    <property type="match status" value="1"/>
</dbReference>
<dbReference type="AlphaFoldDB" id="A0A3D4VCX4"/>
<dbReference type="Pfam" id="PF06996">
    <property type="entry name" value="T6SS_TssG"/>
    <property type="match status" value="1"/>
</dbReference>
<reference evidence="2 3" key="1">
    <citation type="journal article" date="2018" name="Nat. Biotechnol.">
        <title>A standardized bacterial taxonomy based on genome phylogeny substantially revises the tree of life.</title>
        <authorList>
            <person name="Parks D.H."/>
            <person name="Chuvochina M."/>
            <person name="Waite D.W."/>
            <person name="Rinke C."/>
            <person name="Skarshewski A."/>
            <person name="Chaumeil P.A."/>
            <person name="Hugenholtz P."/>
        </authorList>
    </citation>
    <scope>NUCLEOTIDE SEQUENCE [LARGE SCALE GENOMIC DNA]</scope>
    <source>
        <strain evidence="2">UBA8844</strain>
    </source>
</reference>
<name>A0A3D4VCX4_9BACT</name>
<evidence type="ECO:0000313" key="2">
    <source>
        <dbReference type="EMBL" id="HCT58986.1"/>
    </source>
</evidence>
<dbReference type="PANTHER" id="PTHR35564">
    <property type="match status" value="1"/>
</dbReference>
<sequence length="378" mass="41805">MTETPDVPQAEGLADPFATDESERSSGFTTTFLETPARAEARRRLEGVLEREGTGFEFFQLMRLLQRMHPDRDPVGGWSDPRGEVARMHVIPTLAFPPSEISGVEITSSGPRRKRRDNEPARVGVRFFGLVGPQGVLPQGYTEYAAGRARARDTGLRDFLDLFHHRLLSLFYRAWERHHTSVALERGDEDRIHAHLLDLVGAGNAIGQRKSVLPPDTMAYYAGLLALRSRPALGLAQLVSDYFGVTATVEQFVGEWRMLPDGGQVCLGDDDADGRLGQAVIGSAVYDPHSRVVLRLGPLSRAQFDTFLPQGRHHKVLKSLAQFYADDEVGVDAQLVLARDEVPSASLGTSTSPRLGFGTWLRNRTPTRDPDDVLLRLS</sequence>
<dbReference type="Proteomes" id="UP000264071">
    <property type="component" value="Unassembled WGS sequence"/>
</dbReference>
<gene>
    <name evidence="2" type="primary">tssG</name>
    <name evidence="2" type="ORF">DGD08_17435</name>
</gene>
<dbReference type="OMA" id="RFQNDGE"/>
<dbReference type="InterPro" id="IPR010732">
    <property type="entry name" value="T6SS_TssG-like"/>
</dbReference>
<dbReference type="EMBL" id="DPIY01000012">
    <property type="protein sequence ID" value="HCT58986.1"/>
    <property type="molecule type" value="Genomic_DNA"/>
</dbReference>
<protein>
    <submittedName>
        <fullName evidence="2">Type VI secretion system baseplate subunit TssG</fullName>
    </submittedName>
</protein>
<dbReference type="NCBIfam" id="TIGR03347">
    <property type="entry name" value="VI_chp_1"/>
    <property type="match status" value="1"/>
</dbReference>
<proteinExistence type="predicted"/>
<organism evidence="2 3">
    <name type="scientific">Gemmatimonas aurantiaca</name>
    <dbReference type="NCBI Taxonomy" id="173480"/>
    <lineage>
        <taxon>Bacteria</taxon>
        <taxon>Pseudomonadati</taxon>
        <taxon>Gemmatimonadota</taxon>
        <taxon>Gemmatimonadia</taxon>
        <taxon>Gemmatimonadales</taxon>
        <taxon>Gemmatimonadaceae</taxon>
        <taxon>Gemmatimonas</taxon>
    </lineage>
</organism>
<accession>A0A3D4VCX4</accession>
<evidence type="ECO:0000256" key="1">
    <source>
        <dbReference type="SAM" id="MobiDB-lite"/>
    </source>
</evidence>
<comment type="caution">
    <text evidence="2">The sequence shown here is derived from an EMBL/GenBank/DDBJ whole genome shotgun (WGS) entry which is preliminary data.</text>
</comment>
<feature type="region of interest" description="Disordered" evidence="1">
    <location>
        <begin position="1"/>
        <end position="29"/>
    </location>
</feature>
<evidence type="ECO:0000313" key="3">
    <source>
        <dbReference type="Proteomes" id="UP000264071"/>
    </source>
</evidence>